<dbReference type="Proteomes" id="UP000054773">
    <property type="component" value="Unassembled WGS sequence"/>
</dbReference>
<dbReference type="CDD" id="cd07250">
    <property type="entry name" value="HPPD_C_like"/>
    <property type="match status" value="1"/>
</dbReference>
<evidence type="ECO:0000256" key="13">
    <source>
        <dbReference type="ARBA" id="ARBA00050835"/>
    </source>
</evidence>
<organism evidence="18 19">
    <name type="scientific">Legionella erythra</name>
    <dbReference type="NCBI Taxonomy" id="448"/>
    <lineage>
        <taxon>Bacteria</taxon>
        <taxon>Pseudomonadati</taxon>
        <taxon>Pseudomonadota</taxon>
        <taxon>Gammaproteobacteria</taxon>
        <taxon>Legionellales</taxon>
        <taxon>Legionellaceae</taxon>
        <taxon>Legionella</taxon>
    </lineage>
</organism>
<dbReference type="OrthoDB" id="9780241at2"/>
<dbReference type="Pfam" id="PF00903">
    <property type="entry name" value="Glyoxalase"/>
    <property type="match status" value="1"/>
</dbReference>
<name>A0A0W0TJB8_LEGER</name>
<feature type="domain" description="VOC" evidence="17">
    <location>
        <begin position="11"/>
        <end position="130"/>
    </location>
</feature>
<evidence type="ECO:0000256" key="2">
    <source>
        <dbReference type="ARBA" id="ARBA00013222"/>
    </source>
</evidence>
<proteinExistence type="inferred from homology"/>
<evidence type="ECO:0000313" key="19">
    <source>
        <dbReference type="Proteomes" id="UP000054773"/>
    </source>
</evidence>
<keyword evidence="11 16" id="KW-0408">Iron</keyword>
<dbReference type="GO" id="GO:0090729">
    <property type="term" value="F:toxin activity"/>
    <property type="evidence" value="ECO:0007669"/>
    <property type="project" value="UniProtKB-KW"/>
</dbReference>
<comment type="caution">
    <text evidence="18">The sequence shown here is derived from an EMBL/GenBank/DDBJ whole genome shotgun (WGS) entry which is preliminary data.</text>
</comment>
<comment type="similarity">
    <text evidence="1">Belongs to the 4HPPD family.</text>
</comment>
<dbReference type="AlphaFoldDB" id="A0A0W0TJB8"/>
<dbReference type="InterPro" id="IPR037523">
    <property type="entry name" value="VOC_core"/>
</dbReference>
<dbReference type="InterPro" id="IPR005956">
    <property type="entry name" value="4OHPhenylPyrv_dOase"/>
</dbReference>
<dbReference type="PANTHER" id="PTHR11959:SF1">
    <property type="entry name" value="4-HYDROXYPHENYLPYRUVATE DIOXYGENASE"/>
    <property type="match status" value="1"/>
</dbReference>
<feature type="binding site" evidence="16">
    <location>
        <position position="158"/>
    </location>
    <ligand>
        <name>Fe cation</name>
        <dbReference type="ChEBI" id="CHEBI:24875"/>
    </ligand>
</feature>
<dbReference type="NCBIfam" id="TIGR01263">
    <property type="entry name" value="4HPPD"/>
    <property type="match status" value="1"/>
</dbReference>
<dbReference type="GO" id="GO:0006572">
    <property type="term" value="P:L-tyrosine catabolic process"/>
    <property type="evidence" value="ECO:0007669"/>
    <property type="project" value="TreeGrafter"/>
</dbReference>
<dbReference type="PROSITE" id="PS51819">
    <property type="entry name" value="VOC"/>
    <property type="match status" value="2"/>
</dbReference>
<keyword evidence="5 16" id="KW-0479">Metal-binding</keyword>
<dbReference type="CDD" id="cd08342">
    <property type="entry name" value="HPPD_N_like"/>
    <property type="match status" value="1"/>
</dbReference>
<dbReference type="SUPFAM" id="SSF54593">
    <property type="entry name" value="Glyoxalase/Bleomycin resistance protein/Dihydroxybiphenyl dioxygenase"/>
    <property type="match status" value="1"/>
</dbReference>
<evidence type="ECO:0000256" key="9">
    <source>
        <dbReference type="ARBA" id="ARBA00022964"/>
    </source>
</evidence>
<dbReference type="FunFam" id="3.10.180.10:FF:000007">
    <property type="entry name" value="4-hydroxyphenylpyruvate dioxygenase"/>
    <property type="match status" value="1"/>
</dbReference>
<keyword evidence="6" id="KW-0354">Hemolysis</keyword>
<evidence type="ECO:0000256" key="6">
    <source>
        <dbReference type="ARBA" id="ARBA00022735"/>
    </source>
</evidence>
<evidence type="ECO:0000256" key="15">
    <source>
        <dbReference type="ARBA" id="ARBA00083795"/>
    </source>
</evidence>
<comment type="catalytic activity">
    <reaction evidence="13">
        <text>3-(4-hydroxyphenyl)pyruvate + O2 = homogentisate + CO2</text>
        <dbReference type="Rhea" id="RHEA:16189"/>
        <dbReference type="ChEBI" id="CHEBI:15379"/>
        <dbReference type="ChEBI" id="CHEBI:16169"/>
        <dbReference type="ChEBI" id="CHEBI:16526"/>
        <dbReference type="ChEBI" id="CHEBI:36242"/>
        <dbReference type="EC" id="1.13.11.27"/>
    </reaction>
</comment>
<keyword evidence="12" id="KW-0843">Virulence</keyword>
<evidence type="ECO:0000256" key="7">
    <source>
        <dbReference type="ARBA" id="ARBA00022737"/>
    </source>
</evidence>
<comment type="function">
    <text evidence="14">Catalyzes the transformation of p-hydroxyphenylpyruvate into HGA. Has hemolytic and brown pigment production activity.</text>
</comment>
<evidence type="ECO:0000256" key="4">
    <source>
        <dbReference type="ARBA" id="ARBA00022656"/>
    </source>
</evidence>
<evidence type="ECO:0000256" key="3">
    <source>
        <dbReference type="ARBA" id="ARBA00018452"/>
    </source>
</evidence>
<protein>
    <recommendedName>
        <fullName evidence="3">4-hydroxyphenylpyruvate dioxygenase</fullName>
        <ecNumber evidence="2">1.13.11.27</ecNumber>
    </recommendedName>
    <alternativeName>
        <fullName evidence="15">Legiolysin</fullName>
    </alternativeName>
</protein>
<dbReference type="GO" id="GO:0046872">
    <property type="term" value="F:metal ion binding"/>
    <property type="evidence" value="ECO:0007669"/>
    <property type="project" value="UniProtKB-KW"/>
</dbReference>
<keyword evidence="18" id="KW-0670">Pyruvate</keyword>
<evidence type="ECO:0000256" key="10">
    <source>
        <dbReference type="ARBA" id="ARBA00023002"/>
    </source>
</evidence>
<gene>
    <name evidence="18" type="primary">lly</name>
    <name evidence="18" type="ORF">Lery_2024</name>
</gene>
<keyword evidence="9 18" id="KW-0223">Dioxygenase</keyword>
<sequence>MKKYTEQNPCGLDGFAFLEFSAPDKTLLEQQFKAMGFTEKATHNEQDITLYQQGQIQFIVNATTNSQPEQHAKTHGAGACAMGFKVHDAKQAYAYAIENGATPFVDCDHAHHGLPAIEAIGGSVIYFVDDNTAPFANQWRMLPSASTQPGCGLTAIDHLTHNVFRGNMDKWALFYERIFNFKEIRFFNIKGQMTGLISRALGSPCGKIKIPLNESKDDQSQIEEFLHDYKGEGIQHIALNSSDIYTTVNTLRKGGVSFLDVPDTYYEMIEQRVPWHQEPVAKLRQEKILIDGDKVPAGGLLLQIFTENVFGPVFFEIIQRKGNEGFGEGNFQALFEAIERDQIRRGTLQEAH</sequence>
<dbReference type="PIRSF" id="PIRSF009283">
    <property type="entry name" value="HPP_dOase"/>
    <property type="match status" value="1"/>
</dbReference>
<dbReference type="RefSeq" id="WP_058527166.1">
    <property type="nucleotide sequence ID" value="NZ_CAAAHY010000014.1"/>
</dbReference>
<dbReference type="InterPro" id="IPR041736">
    <property type="entry name" value="4OHPhenylPyrv_dOase_N"/>
</dbReference>
<comment type="cofactor">
    <cofactor evidence="16">
        <name>Fe cation</name>
        <dbReference type="ChEBI" id="CHEBI:24875"/>
    </cofactor>
    <text evidence="16">Binds 1 Fe cation per subunit.</text>
</comment>
<dbReference type="EMBL" id="LNYA01000032">
    <property type="protein sequence ID" value="KTC95729.1"/>
    <property type="molecule type" value="Genomic_DNA"/>
</dbReference>
<evidence type="ECO:0000256" key="1">
    <source>
        <dbReference type="ARBA" id="ARBA00005877"/>
    </source>
</evidence>
<feature type="binding site" evidence="16">
    <location>
        <position position="316"/>
    </location>
    <ligand>
        <name>Fe cation</name>
        <dbReference type="ChEBI" id="CHEBI:24875"/>
    </ligand>
</feature>
<keyword evidence="4" id="KW-0800">Toxin</keyword>
<evidence type="ECO:0000259" key="17">
    <source>
        <dbReference type="PROSITE" id="PS51819"/>
    </source>
</evidence>
<evidence type="ECO:0000256" key="16">
    <source>
        <dbReference type="PIRSR" id="PIRSR009283-1"/>
    </source>
</evidence>
<dbReference type="GO" id="GO:0031640">
    <property type="term" value="P:killing of cells of another organism"/>
    <property type="evidence" value="ECO:0007669"/>
    <property type="project" value="UniProtKB-KW"/>
</dbReference>
<dbReference type="EC" id="1.13.11.27" evidence="2"/>
<evidence type="ECO:0000256" key="11">
    <source>
        <dbReference type="ARBA" id="ARBA00023004"/>
    </source>
</evidence>
<dbReference type="STRING" id="448.Lery_2024"/>
<dbReference type="InterPro" id="IPR004360">
    <property type="entry name" value="Glyas_Fos-R_dOase_dom"/>
</dbReference>
<evidence type="ECO:0000313" key="18">
    <source>
        <dbReference type="EMBL" id="KTC95729.1"/>
    </source>
</evidence>
<evidence type="ECO:0000256" key="8">
    <source>
        <dbReference type="ARBA" id="ARBA00022852"/>
    </source>
</evidence>
<keyword evidence="8" id="KW-0204">Cytolysis</keyword>
<dbReference type="InterPro" id="IPR041735">
    <property type="entry name" value="4OHPhenylPyrv_dOase_C"/>
</dbReference>
<accession>A0A0W0TJB8</accession>
<dbReference type="InterPro" id="IPR029068">
    <property type="entry name" value="Glyas_Bleomycin-R_OHBP_Dase"/>
</dbReference>
<keyword evidence="19" id="KW-1185">Reference proteome</keyword>
<keyword evidence="7" id="KW-0677">Repeat</keyword>
<dbReference type="PANTHER" id="PTHR11959">
    <property type="entry name" value="4-HYDROXYPHENYLPYRUVATE DIOXYGENASE"/>
    <property type="match status" value="1"/>
</dbReference>
<keyword evidence="10" id="KW-0560">Oxidoreductase</keyword>
<evidence type="ECO:0000256" key="5">
    <source>
        <dbReference type="ARBA" id="ARBA00022723"/>
    </source>
</evidence>
<dbReference type="Pfam" id="PF14696">
    <property type="entry name" value="Glyoxalase_5"/>
    <property type="match status" value="1"/>
</dbReference>
<feature type="domain" description="VOC" evidence="17">
    <location>
        <begin position="155"/>
        <end position="307"/>
    </location>
</feature>
<feature type="binding site" evidence="16">
    <location>
        <position position="236"/>
    </location>
    <ligand>
        <name>Fe cation</name>
        <dbReference type="ChEBI" id="CHEBI:24875"/>
    </ligand>
</feature>
<reference evidence="18 19" key="1">
    <citation type="submission" date="2015-11" db="EMBL/GenBank/DDBJ databases">
        <title>Genomic analysis of 38 Legionella species identifies large and diverse effector repertoires.</title>
        <authorList>
            <person name="Burstein D."/>
            <person name="Amaro F."/>
            <person name="Zusman T."/>
            <person name="Lifshitz Z."/>
            <person name="Cohen O."/>
            <person name="Gilbert J.A."/>
            <person name="Pupko T."/>
            <person name="Shuman H.A."/>
            <person name="Segal G."/>
        </authorList>
    </citation>
    <scope>NUCLEOTIDE SEQUENCE [LARGE SCALE GENOMIC DNA]</scope>
    <source>
        <strain evidence="18 19">SE-32A-C8</strain>
    </source>
</reference>
<dbReference type="PATRIC" id="fig|448.7.peg.2122"/>
<dbReference type="GO" id="GO:0003868">
    <property type="term" value="F:4-hydroxyphenylpyruvate dioxygenase activity"/>
    <property type="evidence" value="ECO:0007669"/>
    <property type="project" value="UniProtKB-EC"/>
</dbReference>
<evidence type="ECO:0000256" key="14">
    <source>
        <dbReference type="ARBA" id="ARBA00057433"/>
    </source>
</evidence>
<evidence type="ECO:0000256" key="12">
    <source>
        <dbReference type="ARBA" id="ARBA00023026"/>
    </source>
</evidence>
<dbReference type="Gene3D" id="3.10.180.10">
    <property type="entry name" value="2,3-Dihydroxybiphenyl 1,2-Dioxygenase, domain 1"/>
    <property type="match status" value="2"/>
</dbReference>